<dbReference type="Pfam" id="PF25872">
    <property type="entry name" value="HTH_77"/>
    <property type="match status" value="1"/>
</dbReference>
<evidence type="ECO:0000313" key="4">
    <source>
        <dbReference type="EMBL" id="WXB05309.1"/>
    </source>
</evidence>
<gene>
    <name evidence="4" type="ORF">LVJ94_51485</name>
</gene>
<dbReference type="SUPFAM" id="SSF52540">
    <property type="entry name" value="P-loop containing nucleoside triphosphate hydrolases"/>
    <property type="match status" value="1"/>
</dbReference>
<dbReference type="InterPro" id="IPR058852">
    <property type="entry name" value="HTH_77"/>
</dbReference>
<dbReference type="PANTHER" id="PTHR47691">
    <property type="entry name" value="REGULATOR-RELATED"/>
    <property type="match status" value="1"/>
</dbReference>
<proteinExistence type="predicted"/>
<reference evidence="4" key="1">
    <citation type="submission" date="2021-12" db="EMBL/GenBank/DDBJ databases">
        <title>Discovery of the Pendulisporaceae a myxobacterial family with distinct sporulation behavior and unique specialized metabolism.</title>
        <authorList>
            <person name="Garcia R."/>
            <person name="Popoff A."/>
            <person name="Bader C.D."/>
            <person name="Loehr J."/>
            <person name="Walesch S."/>
            <person name="Walt C."/>
            <person name="Boldt J."/>
            <person name="Bunk B."/>
            <person name="Haeckl F.J.F.P.J."/>
            <person name="Gunesch A.P."/>
            <person name="Birkelbach J."/>
            <person name="Nuebel U."/>
            <person name="Pietschmann T."/>
            <person name="Bach T."/>
            <person name="Mueller R."/>
        </authorList>
    </citation>
    <scope>NUCLEOTIDE SEQUENCE</scope>
    <source>
        <strain evidence="4">MSr11367</strain>
    </source>
</reference>
<dbReference type="InterPro" id="IPR001867">
    <property type="entry name" value="OmpR/PhoB-type_DNA-bd"/>
</dbReference>
<dbReference type="EMBL" id="CP089983">
    <property type="protein sequence ID" value="WXB05309.1"/>
    <property type="molecule type" value="Genomic_DNA"/>
</dbReference>
<evidence type="ECO:0000313" key="5">
    <source>
        <dbReference type="Proteomes" id="UP001374803"/>
    </source>
</evidence>
<dbReference type="SMART" id="SM00862">
    <property type="entry name" value="Trans_reg_C"/>
    <property type="match status" value="1"/>
</dbReference>
<dbReference type="CDD" id="cd00383">
    <property type="entry name" value="trans_reg_C"/>
    <property type="match status" value="1"/>
</dbReference>
<accession>A0ABZ2L6Z6</accession>
<dbReference type="SMART" id="SM00382">
    <property type="entry name" value="AAA"/>
    <property type="match status" value="1"/>
</dbReference>
<dbReference type="Gene3D" id="1.25.40.10">
    <property type="entry name" value="Tetratricopeptide repeat domain"/>
    <property type="match status" value="2"/>
</dbReference>
<dbReference type="InterPro" id="IPR027417">
    <property type="entry name" value="P-loop_NTPase"/>
</dbReference>
<evidence type="ECO:0000256" key="1">
    <source>
        <dbReference type="ARBA" id="ARBA00023125"/>
    </source>
</evidence>
<sequence>MESELGAGVLSFGPFRLYARERRLERDGQVVRIGSRALDILIALTARAGDVLTRDELIAYVWPDVAVEESGLRVHVAGLRKVLADGQMGARYVANIPGRGYTFIAPISRIEAPAIADTATTSAPPVNAAPRVVTRPGLPARFDRIVGRDAAIREISEQLISQRFVSIVGPGGMGKTTVAVAVAHEMVPEFDGDVCFVDLGSLSDPRHVLLGVASALGLTVQGDDVAARLVVFLGDRRALLVLDSCEHVMDAIAPLAERLGGDAAGIHILATSREALRVEGEHVHRLTALETPPERPEGDGPGGVTAAEALQFPAVQLFVERAIAGGVRISLSDDDAPVVADICRRLDGIALAIEFAAGRVAAFGIRGTASLLENRFKLLWHGRRTALPRHRTLRSLLDWSYDLLTDSERRVLRRLSVFVGYFSLDGVAALAEDADGEQAVHILSSLVEKSLVSTDAGGEDGARYRLLDTVRDYALAKLHEANEYDAAAKVHAIYMCTTLERETRAMFGGRANTLAQYVGNVRVALNWSFSETGCADTGTRLAAAATTMFMELSLLTECRQWGEIALNALHEADRGTRREMNLRAALAVAAMFSHGNSPEVRAGLTRALELAEAVDDAHEQLRLLGALHILCTRTAELREALVVAERTIEVSKRLTTPAATIVSSWMMGTTLHLLGAHEDADRYCRSTVDPSASSRSASVFHFGFDHRIRTLVVIARTRWLLGYPDDALHVATRTIREAEELGQPTTMAIALIWMSSVFVWRGDFDVAADVLERLATYAEKHSLGPYRPTALALRAELAIKRGDFTVVEELQREMGRLRAERHELLQTVFSTALAEGLAGVGQFENALTTIDLALAMTDRNGRASYDLPEILRVKGHLLVSKPTPDDAEGERYLLEALQSARRQKALGWELRTAMTLARFWAARGRVTEARELLGSVYGRFSQGFQTADLLAAKALLSEL</sequence>
<dbReference type="InterPro" id="IPR002182">
    <property type="entry name" value="NB-ARC"/>
</dbReference>
<dbReference type="InterPro" id="IPR036388">
    <property type="entry name" value="WH-like_DNA-bd_sf"/>
</dbReference>
<dbReference type="SUPFAM" id="SSF48452">
    <property type="entry name" value="TPR-like"/>
    <property type="match status" value="1"/>
</dbReference>
<keyword evidence="1 2" id="KW-0238">DNA-binding</keyword>
<dbReference type="PANTHER" id="PTHR47691:SF3">
    <property type="entry name" value="HTH-TYPE TRANSCRIPTIONAL REGULATOR RV0890C-RELATED"/>
    <property type="match status" value="1"/>
</dbReference>
<feature type="domain" description="OmpR/PhoB-type" evidence="3">
    <location>
        <begin position="7"/>
        <end position="105"/>
    </location>
</feature>
<dbReference type="Pfam" id="PF00486">
    <property type="entry name" value="Trans_reg_C"/>
    <property type="match status" value="1"/>
</dbReference>
<dbReference type="Gene3D" id="3.40.50.300">
    <property type="entry name" value="P-loop containing nucleotide triphosphate hydrolases"/>
    <property type="match status" value="1"/>
</dbReference>
<name>A0ABZ2L6Z6_9BACT</name>
<dbReference type="InterPro" id="IPR011990">
    <property type="entry name" value="TPR-like_helical_dom_sf"/>
</dbReference>
<evidence type="ECO:0000259" key="3">
    <source>
        <dbReference type="PROSITE" id="PS51755"/>
    </source>
</evidence>
<keyword evidence="5" id="KW-1185">Reference proteome</keyword>
<evidence type="ECO:0000256" key="2">
    <source>
        <dbReference type="PROSITE-ProRule" id="PRU01091"/>
    </source>
</evidence>
<protein>
    <submittedName>
        <fullName evidence="4">Helix-turn-helix transcriptional regulator</fullName>
    </submittedName>
</protein>
<dbReference type="RefSeq" id="WP_394834953.1">
    <property type="nucleotide sequence ID" value="NZ_CP089929.1"/>
</dbReference>
<feature type="DNA-binding region" description="OmpR/PhoB-type" evidence="2">
    <location>
        <begin position="7"/>
        <end position="105"/>
    </location>
</feature>
<dbReference type="PROSITE" id="PS51755">
    <property type="entry name" value="OMPR_PHOB"/>
    <property type="match status" value="1"/>
</dbReference>
<dbReference type="Gene3D" id="1.10.10.10">
    <property type="entry name" value="Winged helix-like DNA-binding domain superfamily/Winged helix DNA-binding domain"/>
    <property type="match status" value="1"/>
</dbReference>
<dbReference type="Pfam" id="PF00931">
    <property type="entry name" value="NB-ARC"/>
    <property type="match status" value="1"/>
</dbReference>
<dbReference type="InterPro" id="IPR003593">
    <property type="entry name" value="AAA+_ATPase"/>
</dbReference>
<organism evidence="4 5">
    <name type="scientific">Pendulispora rubella</name>
    <dbReference type="NCBI Taxonomy" id="2741070"/>
    <lineage>
        <taxon>Bacteria</taxon>
        <taxon>Pseudomonadati</taxon>
        <taxon>Myxococcota</taxon>
        <taxon>Myxococcia</taxon>
        <taxon>Myxococcales</taxon>
        <taxon>Sorangiineae</taxon>
        <taxon>Pendulisporaceae</taxon>
        <taxon>Pendulispora</taxon>
    </lineage>
</organism>
<dbReference type="Proteomes" id="UP001374803">
    <property type="component" value="Chromosome"/>
</dbReference>
<dbReference type="InterPro" id="IPR016032">
    <property type="entry name" value="Sig_transdc_resp-reg_C-effctor"/>
</dbReference>
<dbReference type="SUPFAM" id="SSF46894">
    <property type="entry name" value="C-terminal effector domain of the bipartite response regulators"/>
    <property type="match status" value="1"/>
</dbReference>